<evidence type="ECO:0000259" key="6">
    <source>
        <dbReference type="Pfam" id="PF01509"/>
    </source>
</evidence>
<dbReference type="PANTHER" id="PTHR13767">
    <property type="entry name" value="TRNA-PSEUDOURIDINE SYNTHASE"/>
    <property type="match status" value="1"/>
</dbReference>
<dbReference type="GO" id="GO:0031119">
    <property type="term" value="P:tRNA pseudouridine synthesis"/>
    <property type="evidence" value="ECO:0007669"/>
    <property type="project" value="UniProtKB-UniRule"/>
</dbReference>
<comment type="function">
    <text evidence="5">Responsible for synthesis of pseudouridine from uracil-55 in the psi GC loop of transfer RNAs.</text>
</comment>
<dbReference type="CDD" id="cd02573">
    <property type="entry name" value="PseudoU_synth_EcTruB"/>
    <property type="match status" value="1"/>
</dbReference>
<name>F6DCP9_THICA</name>
<evidence type="ECO:0000256" key="2">
    <source>
        <dbReference type="ARBA" id="ARBA00005642"/>
    </source>
</evidence>
<dbReference type="eggNOG" id="COG0130">
    <property type="taxonomic scope" value="Bacteria"/>
</dbReference>
<keyword evidence="8" id="KW-1185">Reference proteome</keyword>
<dbReference type="RefSeq" id="WP_013835413.1">
    <property type="nucleotide sequence ID" value="NC_015581.1"/>
</dbReference>
<dbReference type="NCBIfam" id="TIGR00431">
    <property type="entry name" value="TruB"/>
    <property type="match status" value="1"/>
</dbReference>
<dbReference type="HOGENOM" id="CLU_032087_0_1_6"/>
<evidence type="ECO:0000313" key="8">
    <source>
        <dbReference type="Proteomes" id="UP000009232"/>
    </source>
</evidence>
<dbReference type="AlphaFoldDB" id="F6DCP9"/>
<dbReference type="EMBL" id="CP002776">
    <property type="protein sequence ID" value="AEG31635.1"/>
    <property type="molecule type" value="Genomic_DNA"/>
</dbReference>
<dbReference type="STRING" id="717773.Thicy_0863"/>
<gene>
    <name evidence="5" type="primary">truB</name>
    <name evidence="7" type="ordered locus">Thicy_0863</name>
</gene>
<dbReference type="Proteomes" id="UP000009232">
    <property type="component" value="Chromosome"/>
</dbReference>
<dbReference type="SUPFAM" id="SSF55120">
    <property type="entry name" value="Pseudouridine synthase"/>
    <property type="match status" value="1"/>
</dbReference>
<dbReference type="KEGG" id="tcy:Thicy_0863"/>
<dbReference type="InterPro" id="IPR014780">
    <property type="entry name" value="tRNA_psdUridine_synth_TruB"/>
</dbReference>
<dbReference type="EC" id="5.4.99.25" evidence="5"/>
<feature type="domain" description="Pseudouridine synthase II N-terminal" evidence="6">
    <location>
        <begin position="35"/>
        <end position="181"/>
    </location>
</feature>
<evidence type="ECO:0000256" key="4">
    <source>
        <dbReference type="ARBA" id="ARBA00023235"/>
    </source>
</evidence>
<organism evidence="7 8">
    <name type="scientific">Thiomicrospira cyclica (strain DSM 14477 / JCM 11371 / ALM1)</name>
    <name type="common">Thioalkalimicrobium cyclicum</name>
    <dbReference type="NCBI Taxonomy" id="717773"/>
    <lineage>
        <taxon>Bacteria</taxon>
        <taxon>Pseudomonadati</taxon>
        <taxon>Pseudomonadota</taxon>
        <taxon>Gammaproteobacteria</taxon>
        <taxon>Thiotrichales</taxon>
        <taxon>Piscirickettsiaceae</taxon>
        <taxon>Thiomicrospira</taxon>
    </lineage>
</organism>
<sequence>MSQTRQRRRVVNGIVLVDKPAGMTSTEVVKRVIKAYRAKKAGHSGTLDPFATGLLPVCLGEATKVSSMLLASDKRYIAILDLGQKTDTGDRDGEVIETLPVPELTAQSIEQVLQSFRGEIAQIPPMYSSIKFEGKSLHVYARKGIEIEREPRNVTIHELTLLNFSAHQIRFEVHCSKGTYIRVLGAEIAEALGTLGHLTALHRTQTGVFNAQDMQPLHEICTYPNSSIHPLDIALLEYPALYLTAEQKEHLWLGGFLFDVLPAQTDVTHMIRLYDDKGMIFAMGEWQADKQRLKIKRGFHLNPDDPNALCATQPRLDR</sequence>
<comment type="catalytic activity">
    <reaction evidence="1 5">
        <text>uridine(55) in tRNA = pseudouridine(55) in tRNA</text>
        <dbReference type="Rhea" id="RHEA:42532"/>
        <dbReference type="Rhea" id="RHEA-COMP:10101"/>
        <dbReference type="Rhea" id="RHEA-COMP:10102"/>
        <dbReference type="ChEBI" id="CHEBI:65314"/>
        <dbReference type="ChEBI" id="CHEBI:65315"/>
        <dbReference type="EC" id="5.4.99.25"/>
    </reaction>
</comment>
<proteinExistence type="inferred from homology"/>
<evidence type="ECO:0000256" key="1">
    <source>
        <dbReference type="ARBA" id="ARBA00000385"/>
    </source>
</evidence>
<evidence type="ECO:0000313" key="7">
    <source>
        <dbReference type="EMBL" id="AEG31635.1"/>
    </source>
</evidence>
<dbReference type="InterPro" id="IPR002501">
    <property type="entry name" value="PsdUridine_synth_N"/>
</dbReference>
<dbReference type="HAMAP" id="MF_01080">
    <property type="entry name" value="TruB_bact"/>
    <property type="match status" value="1"/>
</dbReference>
<evidence type="ECO:0000256" key="3">
    <source>
        <dbReference type="ARBA" id="ARBA00022694"/>
    </source>
</evidence>
<keyword evidence="3 5" id="KW-0819">tRNA processing</keyword>
<keyword evidence="4 5" id="KW-0413">Isomerase</keyword>
<dbReference type="OrthoDB" id="9802309at2"/>
<dbReference type="Pfam" id="PF01509">
    <property type="entry name" value="TruB_N"/>
    <property type="match status" value="1"/>
</dbReference>
<dbReference type="PANTHER" id="PTHR13767:SF2">
    <property type="entry name" value="PSEUDOURIDYLATE SYNTHASE TRUB1"/>
    <property type="match status" value="1"/>
</dbReference>
<dbReference type="InterPro" id="IPR020103">
    <property type="entry name" value="PsdUridine_synth_cat_dom_sf"/>
</dbReference>
<dbReference type="GO" id="GO:0003723">
    <property type="term" value="F:RNA binding"/>
    <property type="evidence" value="ECO:0007669"/>
    <property type="project" value="InterPro"/>
</dbReference>
<reference evidence="7 8" key="1">
    <citation type="submission" date="2011-05" db="EMBL/GenBank/DDBJ databases">
        <title>Complete sequence of Thioalkalimicrobium cyclicum ALM1.</title>
        <authorList>
            <consortium name="US DOE Joint Genome Institute"/>
            <person name="Lucas S."/>
            <person name="Han J."/>
            <person name="Lapidus A."/>
            <person name="Cheng J.-F."/>
            <person name="Goodwin L."/>
            <person name="Pitluck S."/>
            <person name="Peters L."/>
            <person name="Mikhailova N."/>
            <person name="Davenport K."/>
            <person name="Han C."/>
            <person name="Tapia R."/>
            <person name="Land M."/>
            <person name="Hauser L."/>
            <person name="Kyrpides N."/>
            <person name="Ivanova N."/>
            <person name="Pagani I."/>
            <person name="Kappler U."/>
            <person name="Woyke T."/>
        </authorList>
    </citation>
    <scope>NUCLEOTIDE SEQUENCE [LARGE SCALE GENOMIC DNA]</scope>
    <source>
        <strain evidence="8">DSM 14477 / JCM 11371 / ALM1</strain>
    </source>
</reference>
<evidence type="ECO:0000256" key="5">
    <source>
        <dbReference type="HAMAP-Rule" id="MF_01080"/>
    </source>
</evidence>
<dbReference type="GO" id="GO:0160148">
    <property type="term" value="F:tRNA pseudouridine(55) synthase activity"/>
    <property type="evidence" value="ECO:0007669"/>
    <property type="project" value="UniProtKB-EC"/>
</dbReference>
<comment type="similarity">
    <text evidence="2 5">Belongs to the pseudouridine synthase TruB family. Type 1 subfamily.</text>
</comment>
<dbReference type="GO" id="GO:1990481">
    <property type="term" value="P:mRNA pseudouridine synthesis"/>
    <property type="evidence" value="ECO:0007669"/>
    <property type="project" value="TreeGrafter"/>
</dbReference>
<feature type="active site" description="Nucleophile" evidence="5">
    <location>
        <position position="48"/>
    </location>
</feature>
<accession>F6DCP9</accession>
<dbReference type="Gene3D" id="3.30.2350.10">
    <property type="entry name" value="Pseudouridine synthase"/>
    <property type="match status" value="1"/>
</dbReference>
<protein>
    <recommendedName>
        <fullName evidence="5">tRNA pseudouridine synthase B</fullName>
        <ecNumber evidence="5">5.4.99.25</ecNumber>
    </recommendedName>
    <alternativeName>
        <fullName evidence="5">tRNA pseudouridine(55) synthase</fullName>
        <shortName evidence="5">Psi55 synthase</shortName>
    </alternativeName>
    <alternativeName>
        <fullName evidence="5">tRNA pseudouridylate synthase</fullName>
    </alternativeName>
    <alternativeName>
        <fullName evidence="5">tRNA-uridine isomerase</fullName>
    </alternativeName>
</protein>